<keyword evidence="3" id="KW-1185">Reference proteome</keyword>
<feature type="transmembrane region" description="Helical" evidence="1">
    <location>
        <begin position="51"/>
        <end position="75"/>
    </location>
</feature>
<reference evidence="2 3" key="1">
    <citation type="submission" date="2024-04" db="EMBL/GenBank/DDBJ databases">
        <authorList>
            <consortium name="Molecular Ecology Group"/>
        </authorList>
    </citation>
    <scope>NUCLEOTIDE SEQUENCE [LARGE SCALE GENOMIC DNA]</scope>
</reference>
<keyword evidence="1" id="KW-0472">Membrane</keyword>
<keyword evidence="1" id="KW-1133">Transmembrane helix</keyword>
<dbReference type="EMBL" id="OZ034824">
    <property type="protein sequence ID" value="CAL1673340.1"/>
    <property type="molecule type" value="Genomic_DNA"/>
</dbReference>
<keyword evidence="1" id="KW-0812">Transmembrane</keyword>
<evidence type="ECO:0000313" key="2">
    <source>
        <dbReference type="EMBL" id="CAL1673340.1"/>
    </source>
</evidence>
<protein>
    <submittedName>
        <fullName evidence="2">Uncharacterized protein</fullName>
    </submittedName>
</protein>
<evidence type="ECO:0000256" key="1">
    <source>
        <dbReference type="SAM" id="Phobius"/>
    </source>
</evidence>
<dbReference type="AlphaFoldDB" id="A0AAV2N0S6"/>
<accession>A0AAV2N0S6</accession>
<dbReference type="Proteomes" id="UP001497644">
    <property type="component" value="Chromosome 1"/>
</dbReference>
<gene>
    <name evidence="2" type="ORF">LPLAT_LOCUS248</name>
</gene>
<name>A0AAV2N0S6_9HYME</name>
<organism evidence="2 3">
    <name type="scientific">Lasius platythorax</name>
    <dbReference type="NCBI Taxonomy" id="488582"/>
    <lineage>
        <taxon>Eukaryota</taxon>
        <taxon>Metazoa</taxon>
        <taxon>Ecdysozoa</taxon>
        <taxon>Arthropoda</taxon>
        <taxon>Hexapoda</taxon>
        <taxon>Insecta</taxon>
        <taxon>Pterygota</taxon>
        <taxon>Neoptera</taxon>
        <taxon>Endopterygota</taxon>
        <taxon>Hymenoptera</taxon>
        <taxon>Apocrita</taxon>
        <taxon>Aculeata</taxon>
        <taxon>Formicoidea</taxon>
        <taxon>Formicidae</taxon>
        <taxon>Formicinae</taxon>
        <taxon>Lasius</taxon>
        <taxon>Lasius</taxon>
    </lineage>
</organism>
<proteinExistence type="predicted"/>
<sequence>MLDLQEECASMMQDLSDKINNKHHEVHTHPLLSIFKMAEVEVKMPYTSEAAVFRSSSALLVALLAVGLFGSTCLFGS</sequence>
<evidence type="ECO:0000313" key="3">
    <source>
        <dbReference type="Proteomes" id="UP001497644"/>
    </source>
</evidence>